<evidence type="ECO:0000313" key="2">
    <source>
        <dbReference type="EMBL" id="SPE76149.1"/>
    </source>
</evidence>
<dbReference type="EMBL" id="OLKH01000040">
    <property type="protein sequence ID" value="SPE76149.1"/>
    <property type="molecule type" value="Genomic_DNA"/>
</dbReference>
<accession>A0A2N9P740</accession>
<keyword evidence="1" id="KW-0472">Membrane</keyword>
<keyword evidence="1" id="KW-0812">Transmembrane</keyword>
<feature type="transmembrane region" description="Helical" evidence="1">
    <location>
        <begin position="87"/>
        <end position="105"/>
    </location>
</feature>
<dbReference type="Proteomes" id="UP000238180">
    <property type="component" value="Unassembled WGS sequence"/>
</dbReference>
<name>A0A2N9P740_9FLAO</name>
<dbReference type="AlphaFoldDB" id="A0A2N9P740"/>
<reference evidence="2 3" key="1">
    <citation type="submission" date="2018-02" db="EMBL/GenBank/DDBJ databases">
        <authorList>
            <person name="Cohen D.B."/>
            <person name="Kent A.D."/>
        </authorList>
    </citation>
    <scope>NUCLEOTIDE SEQUENCE [LARGE SCALE GENOMIC DNA]</scope>
    <source>
        <strain evidence="2">CIP109753</strain>
    </source>
</reference>
<feature type="transmembrane region" description="Helical" evidence="1">
    <location>
        <begin position="6"/>
        <end position="26"/>
    </location>
</feature>
<sequence>MIKYFVLGLFFFITTIFICVFNIILLKKQIFYTYVNPEKKITNFDYLMDFDGNWLLKKINLNDIPQENRNDKFLLEKIKKIYLFKKALIFLLFLTVIFLIIVKIMKIV</sequence>
<proteinExistence type="predicted"/>
<evidence type="ECO:0000313" key="3">
    <source>
        <dbReference type="Proteomes" id="UP000238180"/>
    </source>
</evidence>
<protein>
    <submittedName>
        <fullName evidence="2">Uncharacterized protein</fullName>
    </submittedName>
</protein>
<evidence type="ECO:0000256" key="1">
    <source>
        <dbReference type="SAM" id="Phobius"/>
    </source>
</evidence>
<gene>
    <name evidence="2" type="ORF">FLACOL_00127</name>
</gene>
<keyword evidence="1" id="KW-1133">Transmembrane helix</keyword>
<organism evidence="2 3">
    <name type="scientific">Flavobacterium columnare</name>
    <dbReference type="NCBI Taxonomy" id="996"/>
    <lineage>
        <taxon>Bacteria</taxon>
        <taxon>Pseudomonadati</taxon>
        <taxon>Bacteroidota</taxon>
        <taxon>Flavobacteriia</taxon>
        <taxon>Flavobacteriales</taxon>
        <taxon>Flavobacteriaceae</taxon>
        <taxon>Flavobacterium</taxon>
    </lineage>
</organism>